<keyword evidence="2" id="KW-0238">DNA-binding</keyword>
<feature type="transmembrane region" description="Helical" evidence="1">
    <location>
        <begin position="70"/>
        <end position="88"/>
    </location>
</feature>
<dbReference type="EMBL" id="CAADGD010000146">
    <property type="protein sequence ID" value="VFK72884.1"/>
    <property type="molecule type" value="Genomic_DNA"/>
</dbReference>
<name>A0A451B3M1_9GAMM</name>
<evidence type="ECO:0000313" key="2">
    <source>
        <dbReference type="EMBL" id="VFK72884.1"/>
    </source>
</evidence>
<keyword evidence="2" id="KW-0371">Homeobox</keyword>
<sequence length="161" mass="18402">MTSSPSRKDFHTIGRRLLSPDIRRSLLLLLGLGFAVNTLLLTSPLYMLQIYDRVLTSRSEETLVVRFNNIFMHSMQPAIISVWFKNSYRRLGMARKSKRASLHLTEKQSAMLSNLAHSRTGLVREVERAKILLEYAQGASIADIERRVGVSRPTVYWLIPS</sequence>
<keyword evidence="1" id="KW-0472">Membrane</keyword>
<keyword evidence="1" id="KW-1133">Transmembrane helix</keyword>
<organism evidence="2">
    <name type="scientific">Candidatus Kentrum sp. UNK</name>
    <dbReference type="NCBI Taxonomy" id="2126344"/>
    <lineage>
        <taxon>Bacteria</taxon>
        <taxon>Pseudomonadati</taxon>
        <taxon>Pseudomonadota</taxon>
        <taxon>Gammaproteobacteria</taxon>
        <taxon>Candidatus Kentrum</taxon>
    </lineage>
</organism>
<feature type="transmembrane region" description="Helical" evidence="1">
    <location>
        <begin position="26"/>
        <end position="50"/>
    </location>
</feature>
<gene>
    <name evidence="2" type="ORF">BECKUNK1418H_GA0071006_11469</name>
</gene>
<keyword evidence="1" id="KW-0812">Transmembrane</keyword>
<dbReference type="GO" id="GO:0003677">
    <property type="term" value="F:DNA binding"/>
    <property type="evidence" value="ECO:0007669"/>
    <property type="project" value="UniProtKB-KW"/>
</dbReference>
<protein>
    <submittedName>
        <fullName evidence="2">Homeodomain-like domain-containing protein</fullName>
    </submittedName>
</protein>
<evidence type="ECO:0000256" key="1">
    <source>
        <dbReference type="SAM" id="Phobius"/>
    </source>
</evidence>
<proteinExistence type="predicted"/>
<accession>A0A451B3M1</accession>
<dbReference type="AlphaFoldDB" id="A0A451B3M1"/>
<reference evidence="2" key="1">
    <citation type="submission" date="2019-02" db="EMBL/GenBank/DDBJ databases">
        <authorList>
            <person name="Gruber-Vodicka R. H."/>
            <person name="Seah K. B. B."/>
        </authorList>
    </citation>
    <scope>NUCLEOTIDE SEQUENCE</scope>
    <source>
        <strain evidence="2">BECK_BY19</strain>
    </source>
</reference>
<dbReference type="Pfam" id="PF13384">
    <property type="entry name" value="HTH_23"/>
    <property type="match status" value="1"/>
</dbReference>